<dbReference type="SMART" id="SM00091">
    <property type="entry name" value="PAS"/>
    <property type="match status" value="5"/>
</dbReference>
<feature type="domain" description="PAC" evidence="9">
    <location>
        <begin position="780"/>
        <end position="832"/>
    </location>
</feature>
<dbReference type="InterPro" id="IPR029016">
    <property type="entry name" value="GAF-like_dom_sf"/>
</dbReference>
<evidence type="ECO:0000256" key="6">
    <source>
        <dbReference type="SAM" id="Coils"/>
    </source>
</evidence>
<dbReference type="InterPro" id="IPR001610">
    <property type="entry name" value="PAC"/>
</dbReference>
<keyword evidence="6" id="KW-0175">Coiled coil</keyword>
<feature type="coiled-coil region" evidence="6">
    <location>
        <begin position="8"/>
        <end position="35"/>
    </location>
</feature>
<dbReference type="OrthoDB" id="9796457at2"/>
<evidence type="ECO:0000313" key="10">
    <source>
        <dbReference type="EMBL" id="ALO15665.1"/>
    </source>
</evidence>
<dbReference type="AlphaFoldDB" id="A0A0S2I055"/>
<dbReference type="KEGG" id="blq:L21SP5_02026"/>
<dbReference type="SMART" id="SM00387">
    <property type="entry name" value="HATPase_c"/>
    <property type="match status" value="1"/>
</dbReference>
<dbReference type="InterPro" id="IPR000700">
    <property type="entry name" value="PAS-assoc_C"/>
</dbReference>
<gene>
    <name evidence="10" type="primary">bvgS</name>
    <name evidence="10" type="ORF">L21SP5_02026</name>
</gene>
<dbReference type="Pfam" id="PF13426">
    <property type="entry name" value="PAS_9"/>
    <property type="match status" value="1"/>
</dbReference>
<dbReference type="RefSeq" id="WP_057953104.1">
    <property type="nucleotide sequence ID" value="NZ_CP013118.1"/>
</dbReference>
<dbReference type="Pfam" id="PF08448">
    <property type="entry name" value="PAS_4"/>
    <property type="match status" value="1"/>
</dbReference>
<evidence type="ECO:0000256" key="3">
    <source>
        <dbReference type="ARBA" id="ARBA00022553"/>
    </source>
</evidence>
<dbReference type="InterPro" id="IPR036097">
    <property type="entry name" value="HisK_dim/P_sf"/>
</dbReference>
<organism evidence="10 11">
    <name type="scientific">Salinivirga cyanobacteriivorans</name>
    <dbReference type="NCBI Taxonomy" id="1307839"/>
    <lineage>
        <taxon>Bacteria</taxon>
        <taxon>Pseudomonadati</taxon>
        <taxon>Bacteroidota</taxon>
        <taxon>Bacteroidia</taxon>
        <taxon>Bacteroidales</taxon>
        <taxon>Salinivirgaceae</taxon>
        <taxon>Salinivirga</taxon>
    </lineage>
</organism>
<dbReference type="EC" id="2.7.13.3" evidence="2"/>
<dbReference type="EMBL" id="CP013118">
    <property type="protein sequence ID" value="ALO15665.1"/>
    <property type="molecule type" value="Genomic_DNA"/>
</dbReference>
<evidence type="ECO:0000259" key="7">
    <source>
        <dbReference type="PROSITE" id="PS50109"/>
    </source>
</evidence>
<sequence>MPDNKPKDEALKIRVELLEKQISEREKELNCLKKFSDTIENNDHNLPEIFNKVINIIPDAWQYPEITSAKITFDNVQYTSQNFKESDKTQKANIQTHKIKRGQIEVFYADEKPDAYEGPFLKEERNLLNMLAERLGRVAERHETIVNWQNSETRFRELFQNDQRAIIVYNSLAKGSEFIIKNANKTAEKLDDLKAEDIIGLSVQEALPKNKAPIVKELLNKVCRTGKPVKQEHLISKAPGINEWREYYVYKISTGELITAYRDITKEKEMGTERALTIKLLQHLHAEKSKSDMLLRVSGLIQEWCGCKDVSILLRNGKKYMYYKYQPGTTELKTADLSFTKEKNVSKLFDKLAHGQTEQSLSVFTKNHSLWYTQSSILKLTSEETYKQTRTLLDKLGQKAESFLLIPIKYKDQFLGFIQASDIRQHIFTEKMVSILEQFSVNLALAIFQQETADALYESRKQYKLLVENQNDFVIQTDLNFKILYISPSIIKFLGEPESKLVGRSFLEISEKKDIELLKKEYKKAIKPPYYSSYTKQTTINNQTYTIEWSGSAVFNKNGEITSVVSVGRDITALKQVEQTLKQSEARFKEIFQSVKEGIIYFDTKGKVIFANEALENITGVPVSELEGKNAFHLARKFVSGKQLPQLIKKVAQAVSGQSLQPFELPYNNKIIEISANYAKNSNRITSSLRDVTAAREAKIQLAESEKKYRNIFENAPVGVFQTNAKGEVLLINFEMARILGFDSADEAIKYYYNLGKQLYVHAEKREQFLKQIKKHGFVDNFEYQAKKKNGAHIWLSMNARIAKKAGKDSFIMEGFTSDITQRKKAEIALKEQKLLFEAMFHSITDAIIITDTQKKIILANKGLQQTFGYKTEAIEGESTKKLLAHTEKTNISENTVAKSEDSPAKDFYIASYKRADGTIFSGETFGRKLYDLKDAWIGNLEIIRDISERQNFIQQLEAAKNKAEQSDQLKSAFLANMSHEIRTPMNGILGFAQMFLHSELNRDKQKRYAKIIIDNTKQLLTIVNDILDISLIEAEQMRLVFKETDIKQLCKELHDLYDHQAVGKNIDLKYIVEDQISPEIETDPVRLKQILGNLIHNAIKFTSEGFVEFGFKQKNSEILFSIKDSGIGIDAEVLDEMFDRFRQEELQDSKKLGGTGLGLSISKKLVELLGGKIWAESKKGLGSKFFFTIPVNPKKRN</sequence>
<dbReference type="FunFam" id="3.30.565.10:FF:000010">
    <property type="entry name" value="Sensor histidine kinase RcsC"/>
    <property type="match status" value="1"/>
</dbReference>
<keyword evidence="5" id="KW-0418">Kinase</keyword>
<feature type="domain" description="PAS" evidence="8">
    <location>
        <begin position="705"/>
        <end position="746"/>
    </location>
</feature>
<evidence type="ECO:0000259" key="8">
    <source>
        <dbReference type="PROSITE" id="PS50112"/>
    </source>
</evidence>
<dbReference type="InterPro" id="IPR000014">
    <property type="entry name" value="PAS"/>
</dbReference>
<name>A0A0S2I055_9BACT</name>
<feature type="domain" description="PAS" evidence="8">
    <location>
        <begin position="833"/>
        <end position="888"/>
    </location>
</feature>
<feature type="domain" description="PAC" evidence="9">
    <location>
        <begin position="531"/>
        <end position="583"/>
    </location>
</feature>
<dbReference type="Gene3D" id="1.10.287.130">
    <property type="match status" value="1"/>
</dbReference>
<comment type="catalytic activity">
    <reaction evidence="1">
        <text>ATP + protein L-histidine = ADP + protein N-phospho-L-histidine.</text>
        <dbReference type="EC" id="2.7.13.3"/>
    </reaction>
</comment>
<dbReference type="GO" id="GO:0006355">
    <property type="term" value="P:regulation of DNA-templated transcription"/>
    <property type="evidence" value="ECO:0007669"/>
    <property type="project" value="InterPro"/>
</dbReference>
<feature type="domain" description="PAS" evidence="8">
    <location>
        <begin position="459"/>
        <end position="529"/>
    </location>
</feature>
<dbReference type="InterPro" id="IPR035965">
    <property type="entry name" value="PAS-like_dom_sf"/>
</dbReference>
<feature type="domain" description="PAS" evidence="8">
    <location>
        <begin position="584"/>
        <end position="658"/>
    </location>
</feature>
<dbReference type="PANTHER" id="PTHR43047">
    <property type="entry name" value="TWO-COMPONENT HISTIDINE PROTEIN KINASE"/>
    <property type="match status" value="1"/>
</dbReference>
<dbReference type="Gene3D" id="3.30.450.20">
    <property type="entry name" value="PAS domain"/>
    <property type="match status" value="5"/>
</dbReference>
<dbReference type="InterPro" id="IPR036890">
    <property type="entry name" value="HATPase_C_sf"/>
</dbReference>
<dbReference type="Gene3D" id="3.30.565.10">
    <property type="entry name" value="Histidine kinase-like ATPase, C-terminal domain"/>
    <property type="match status" value="1"/>
</dbReference>
<dbReference type="SUPFAM" id="SSF55874">
    <property type="entry name" value="ATPase domain of HSP90 chaperone/DNA topoisomerase II/histidine kinase"/>
    <property type="match status" value="1"/>
</dbReference>
<dbReference type="InterPro" id="IPR013656">
    <property type="entry name" value="PAS_4"/>
</dbReference>
<dbReference type="Pfam" id="PF02518">
    <property type="entry name" value="HATPase_c"/>
    <property type="match status" value="1"/>
</dbReference>
<feature type="domain" description="Histidine kinase" evidence="7">
    <location>
        <begin position="977"/>
        <end position="1194"/>
    </location>
</feature>
<dbReference type="SUPFAM" id="SSF55785">
    <property type="entry name" value="PYP-like sensor domain (PAS domain)"/>
    <property type="match status" value="5"/>
</dbReference>
<evidence type="ECO:0000256" key="1">
    <source>
        <dbReference type="ARBA" id="ARBA00000085"/>
    </source>
</evidence>
<dbReference type="SUPFAM" id="SSF55781">
    <property type="entry name" value="GAF domain-like"/>
    <property type="match status" value="1"/>
</dbReference>
<proteinExistence type="predicted"/>
<reference evidence="10 11" key="1">
    <citation type="submission" date="2015-11" db="EMBL/GenBank/DDBJ databases">
        <title>Description and complete genome sequence of a novel strain predominating in hypersaline microbial mats and representing a new family of the Bacteriodetes phylum.</title>
        <authorList>
            <person name="Spring S."/>
            <person name="Bunk B."/>
            <person name="Sproer C."/>
            <person name="Klenk H.-P."/>
        </authorList>
    </citation>
    <scope>NUCLEOTIDE SEQUENCE [LARGE SCALE GENOMIC DNA]</scope>
    <source>
        <strain evidence="10 11">L21-Spi-D4</strain>
    </source>
</reference>
<dbReference type="PRINTS" id="PR00344">
    <property type="entry name" value="BCTRLSENSOR"/>
</dbReference>
<dbReference type="PROSITE" id="PS50109">
    <property type="entry name" value="HIS_KIN"/>
    <property type="match status" value="1"/>
</dbReference>
<accession>A0A0S2I055</accession>
<dbReference type="STRING" id="1307839.L21SP5_02026"/>
<dbReference type="InterPro" id="IPR003594">
    <property type="entry name" value="HATPase_dom"/>
</dbReference>
<dbReference type="Proteomes" id="UP000064893">
    <property type="component" value="Chromosome"/>
</dbReference>
<keyword evidence="4 10" id="KW-0808">Transferase</keyword>
<dbReference type="GO" id="GO:0000155">
    <property type="term" value="F:phosphorelay sensor kinase activity"/>
    <property type="evidence" value="ECO:0007669"/>
    <property type="project" value="InterPro"/>
</dbReference>
<dbReference type="Pfam" id="PF00512">
    <property type="entry name" value="HisKA"/>
    <property type="match status" value="1"/>
</dbReference>
<evidence type="ECO:0000313" key="11">
    <source>
        <dbReference type="Proteomes" id="UP000064893"/>
    </source>
</evidence>
<dbReference type="InterPro" id="IPR004358">
    <property type="entry name" value="Sig_transdc_His_kin-like_C"/>
</dbReference>
<evidence type="ECO:0000256" key="4">
    <source>
        <dbReference type="ARBA" id="ARBA00022679"/>
    </source>
</evidence>
<dbReference type="InterPro" id="IPR013767">
    <property type="entry name" value="PAS_fold"/>
</dbReference>
<dbReference type="NCBIfam" id="TIGR00229">
    <property type="entry name" value="sensory_box"/>
    <property type="match status" value="5"/>
</dbReference>
<dbReference type="PROSITE" id="PS50112">
    <property type="entry name" value="PAS"/>
    <property type="match status" value="4"/>
</dbReference>
<protein>
    <recommendedName>
        <fullName evidence="2">histidine kinase</fullName>
        <ecNumber evidence="2">2.7.13.3</ecNumber>
    </recommendedName>
</protein>
<dbReference type="SMART" id="SM00388">
    <property type="entry name" value="HisKA"/>
    <property type="match status" value="1"/>
</dbReference>
<dbReference type="InterPro" id="IPR003661">
    <property type="entry name" value="HisK_dim/P_dom"/>
</dbReference>
<evidence type="ECO:0000259" key="9">
    <source>
        <dbReference type="PROSITE" id="PS50113"/>
    </source>
</evidence>
<dbReference type="SUPFAM" id="SSF47384">
    <property type="entry name" value="Homodimeric domain of signal transducing histidine kinase"/>
    <property type="match status" value="1"/>
</dbReference>
<keyword evidence="11" id="KW-1185">Reference proteome</keyword>
<evidence type="ECO:0000256" key="5">
    <source>
        <dbReference type="ARBA" id="ARBA00022777"/>
    </source>
</evidence>
<dbReference type="CDD" id="cd00130">
    <property type="entry name" value="PAS"/>
    <property type="match status" value="4"/>
</dbReference>
<dbReference type="SMART" id="SM00086">
    <property type="entry name" value="PAC"/>
    <property type="match status" value="3"/>
</dbReference>
<dbReference type="CDD" id="cd16922">
    <property type="entry name" value="HATPase_EvgS-ArcB-TorS-like"/>
    <property type="match status" value="1"/>
</dbReference>
<dbReference type="PROSITE" id="PS50113">
    <property type="entry name" value="PAC"/>
    <property type="match status" value="2"/>
</dbReference>
<dbReference type="Gene3D" id="3.30.450.40">
    <property type="match status" value="1"/>
</dbReference>
<keyword evidence="3" id="KW-0597">Phosphoprotein</keyword>
<dbReference type="CDD" id="cd00082">
    <property type="entry name" value="HisKA"/>
    <property type="match status" value="1"/>
</dbReference>
<evidence type="ECO:0000256" key="2">
    <source>
        <dbReference type="ARBA" id="ARBA00012438"/>
    </source>
</evidence>
<dbReference type="Pfam" id="PF00989">
    <property type="entry name" value="PAS"/>
    <property type="match status" value="3"/>
</dbReference>
<dbReference type="InterPro" id="IPR005467">
    <property type="entry name" value="His_kinase_dom"/>
</dbReference>